<keyword evidence="4 8" id="KW-0808">Transferase</keyword>
<feature type="domain" description="Galactofuranosyltransferase-2 C-terminal" evidence="7">
    <location>
        <begin position="457"/>
        <end position="633"/>
    </location>
</feature>
<evidence type="ECO:0000259" key="6">
    <source>
        <dbReference type="Pfam" id="PF17994"/>
    </source>
</evidence>
<comment type="pathway">
    <text evidence="1">Cell wall biogenesis; cell wall polysaccharide biosynthesis.</text>
</comment>
<evidence type="ECO:0000256" key="3">
    <source>
        <dbReference type="ARBA" id="ARBA00022676"/>
    </source>
</evidence>
<dbReference type="Pfam" id="PF17994">
    <property type="entry name" value="Glft2_N"/>
    <property type="match status" value="1"/>
</dbReference>
<dbReference type="Gene3D" id="3.90.550.60">
    <property type="match status" value="1"/>
</dbReference>
<evidence type="ECO:0000256" key="4">
    <source>
        <dbReference type="ARBA" id="ARBA00022679"/>
    </source>
</evidence>
<dbReference type="EMBL" id="JAVREJ010000001">
    <property type="protein sequence ID" value="MDT0348435.1"/>
    <property type="molecule type" value="Genomic_DNA"/>
</dbReference>
<dbReference type="InterPro" id="IPR045699">
    <property type="entry name" value="GlfT2_C"/>
</dbReference>
<feature type="domain" description="Galactofuranosyltransferase GlfT2 N-terminal" evidence="6">
    <location>
        <begin position="59"/>
        <end position="168"/>
    </location>
</feature>
<accession>A0ABU2N3G7</accession>
<dbReference type="Pfam" id="PF19320">
    <property type="entry name" value="GlfT2_domain3"/>
    <property type="match status" value="1"/>
</dbReference>
<protein>
    <submittedName>
        <fullName evidence="8">Glycosyltransferase</fullName>
        <ecNumber evidence="8">2.4.-.-</ecNumber>
    </submittedName>
</protein>
<feature type="region of interest" description="Disordered" evidence="5">
    <location>
        <begin position="1"/>
        <end position="24"/>
    </location>
</feature>
<reference evidence="9" key="1">
    <citation type="submission" date="2023-07" db="EMBL/GenBank/DDBJ databases">
        <title>30 novel species of actinomycetes from the DSMZ collection.</title>
        <authorList>
            <person name="Nouioui I."/>
        </authorList>
    </citation>
    <scope>NUCLEOTIDE SEQUENCE [LARGE SCALE GENOMIC DNA]</scope>
    <source>
        <strain evidence="9">DSM 45834</strain>
    </source>
</reference>
<dbReference type="InterPro" id="IPR029044">
    <property type="entry name" value="Nucleotide-diphossugar_trans"/>
</dbReference>
<proteinExistence type="inferred from homology"/>
<organism evidence="8 9">
    <name type="scientific">Pseudonocardia charpentierae</name>
    <dbReference type="NCBI Taxonomy" id="3075545"/>
    <lineage>
        <taxon>Bacteria</taxon>
        <taxon>Bacillati</taxon>
        <taxon>Actinomycetota</taxon>
        <taxon>Actinomycetes</taxon>
        <taxon>Pseudonocardiales</taxon>
        <taxon>Pseudonocardiaceae</taxon>
        <taxon>Pseudonocardia</taxon>
    </lineage>
</organism>
<dbReference type="PANTHER" id="PTHR43179:SF12">
    <property type="entry name" value="GALACTOFURANOSYLTRANSFERASE GLFT2"/>
    <property type="match status" value="1"/>
</dbReference>
<evidence type="ECO:0000313" key="8">
    <source>
        <dbReference type="EMBL" id="MDT0348435.1"/>
    </source>
</evidence>
<evidence type="ECO:0000256" key="1">
    <source>
        <dbReference type="ARBA" id="ARBA00004776"/>
    </source>
</evidence>
<keyword evidence="3 8" id="KW-0328">Glycosyltransferase</keyword>
<evidence type="ECO:0000256" key="2">
    <source>
        <dbReference type="ARBA" id="ARBA00006739"/>
    </source>
</evidence>
<evidence type="ECO:0000259" key="7">
    <source>
        <dbReference type="Pfam" id="PF19320"/>
    </source>
</evidence>
<dbReference type="Pfam" id="PF13641">
    <property type="entry name" value="Glyco_tranf_2_3"/>
    <property type="match status" value="1"/>
</dbReference>
<evidence type="ECO:0000256" key="5">
    <source>
        <dbReference type="SAM" id="MobiDB-lite"/>
    </source>
</evidence>
<dbReference type="InterPro" id="IPR040492">
    <property type="entry name" value="GlfT2_N"/>
</dbReference>
<keyword evidence="9" id="KW-1185">Reference proteome</keyword>
<dbReference type="GO" id="GO:0016757">
    <property type="term" value="F:glycosyltransferase activity"/>
    <property type="evidence" value="ECO:0007669"/>
    <property type="project" value="UniProtKB-KW"/>
</dbReference>
<feature type="compositionally biased region" description="Basic and acidic residues" evidence="5">
    <location>
        <begin position="1"/>
        <end position="10"/>
    </location>
</feature>
<dbReference type="SUPFAM" id="SSF53448">
    <property type="entry name" value="Nucleotide-diphospho-sugar transferases"/>
    <property type="match status" value="1"/>
</dbReference>
<sequence length="639" mass="70608">MAARPHRTETVEPAGVAPAVPDEPSAPTRLVVQRGLFFGPSALVPEDLYAVVSRGGARRERHRVVLDPHSAVGTNTYWGRFHATYWQRWTAVGEVEVTARVSGTGRVRLMASDANKVWRIVAAEDVADADGLTVRLVTLIDRFVDGGGLWLELTTESAPMTVEDVRWSVVAPRPQRPTSVVICTYNRVDDCLNTLAAMADDPGAGEAVESVVVVDQGSDPLESRPRFAAVGERLGPRLRYVRQPNLGGAGGFTRGMFDATAGDPADDHDVLLMDDDVLLEPEILIRLTAFATCTTHPTFVGGQMLNLLHPAHLHISAEYAEPESLRVGRAVPGALKEAYLLGHDDRDLPTVQDQRIDTEYNGWWACLIPAAVVRAIGYPLPLFFQWDDIEYGYRARAHGFPTVALPGAGVWHADFGWKDWDEWHRYFNMRNGLITAALHTPFSVRRIGRRLGTLLGQYLVAMQYGLAATLIQAVDDFLDGPSVLRDGSAAAAAEIRRIRAEYPETRMRPITSVEGDFREMQVVRAPNEPGHEVLTWLKRVAYHLTDRAVHPTGMVVAGDAHWWHVSTFRRALVTDMSELGMRVRTRDRTRAVALAKRGARSLARLATDGPKVAAQYRAEMGTLTSRENWARLYGLDADG</sequence>
<dbReference type="EC" id="2.4.-.-" evidence="8"/>
<comment type="similarity">
    <text evidence="2">Belongs to the glycosyltransferase 2 family.</text>
</comment>
<name>A0ABU2N3G7_9PSEU</name>
<dbReference type="RefSeq" id="WP_311554330.1">
    <property type="nucleotide sequence ID" value="NZ_JAVREJ010000001.1"/>
</dbReference>
<dbReference type="PANTHER" id="PTHR43179">
    <property type="entry name" value="RHAMNOSYLTRANSFERASE WBBL"/>
    <property type="match status" value="1"/>
</dbReference>
<dbReference type="Proteomes" id="UP001183202">
    <property type="component" value="Unassembled WGS sequence"/>
</dbReference>
<comment type="caution">
    <text evidence="8">The sequence shown here is derived from an EMBL/GenBank/DDBJ whole genome shotgun (WGS) entry which is preliminary data.</text>
</comment>
<gene>
    <name evidence="8" type="ORF">RM445_02720</name>
</gene>
<evidence type="ECO:0000313" key="9">
    <source>
        <dbReference type="Proteomes" id="UP001183202"/>
    </source>
</evidence>